<dbReference type="InterPro" id="IPR032867">
    <property type="entry name" value="DYW_dom"/>
</dbReference>
<keyword evidence="2" id="KW-0677">Repeat</keyword>
<evidence type="ECO:0000256" key="2">
    <source>
        <dbReference type="ARBA" id="ARBA00022737"/>
    </source>
</evidence>
<dbReference type="InterPro" id="IPR011990">
    <property type="entry name" value="TPR-like_helical_dom_sf"/>
</dbReference>
<protein>
    <recommendedName>
        <fullName evidence="4">DYW domain-containing protein</fullName>
    </recommendedName>
</protein>
<name>A0ABQ9NAS8_HEVBR</name>
<dbReference type="InterPro" id="IPR002885">
    <property type="entry name" value="PPR_rpt"/>
</dbReference>
<evidence type="ECO:0000256" key="1">
    <source>
        <dbReference type="ARBA" id="ARBA00006643"/>
    </source>
</evidence>
<feature type="repeat" description="PPR" evidence="3">
    <location>
        <begin position="296"/>
        <end position="330"/>
    </location>
</feature>
<evidence type="ECO:0000259" key="4">
    <source>
        <dbReference type="Pfam" id="PF14432"/>
    </source>
</evidence>
<feature type="domain" description="DYW" evidence="4">
    <location>
        <begin position="731"/>
        <end position="805"/>
    </location>
</feature>
<dbReference type="PROSITE" id="PS51375">
    <property type="entry name" value="PPR"/>
    <property type="match status" value="5"/>
</dbReference>
<proteinExistence type="inferred from homology"/>
<dbReference type="Pfam" id="PF20431">
    <property type="entry name" value="E_motif"/>
    <property type="match status" value="1"/>
</dbReference>
<gene>
    <name evidence="5" type="ORF">P3X46_000795</name>
</gene>
<evidence type="ECO:0000313" key="5">
    <source>
        <dbReference type="EMBL" id="KAJ9189512.1"/>
    </source>
</evidence>
<organism evidence="5 6">
    <name type="scientific">Hevea brasiliensis</name>
    <name type="common">Para rubber tree</name>
    <name type="synonym">Siphonia brasiliensis</name>
    <dbReference type="NCBI Taxonomy" id="3981"/>
    <lineage>
        <taxon>Eukaryota</taxon>
        <taxon>Viridiplantae</taxon>
        <taxon>Streptophyta</taxon>
        <taxon>Embryophyta</taxon>
        <taxon>Tracheophyta</taxon>
        <taxon>Spermatophyta</taxon>
        <taxon>Magnoliopsida</taxon>
        <taxon>eudicotyledons</taxon>
        <taxon>Gunneridae</taxon>
        <taxon>Pentapetalae</taxon>
        <taxon>rosids</taxon>
        <taxon>fabids</taxon>
        <taxon>Malpighiales</taxon>
        <taxon>Euphorbiaceae</taxon>
        <taxon>Crotonoideae</taxon>
        <taxon>Micrandreae</taxon>
        <taxon>Hevea</taxon>
    </lineage>
</organism>
<dbReference type="Gene3D" id="1.25.40.10">
    <property type="entry name" value="Tetratricopeptide repeat domain"/>
    <property type="match status" value="5"/>
</dbReference>
<dbReference type="PANTHER" id="PTHR47926:SF452">
    <property type="entry name" value="PENTATRICOPEPTIDE REPEAT-CONTAINING PROTEIN"/>
    <property type="match status" value="1"/>
</dbReference>
<evidence type="ECO:0000256" key="3">
    <source>
        <dbReference type="PROSITE-ProRule" id="PRU00708"/>
    </source>
</evidence>
<dbReference type="InterPro" id="IPR046960">
    <property type="entry name" value="PPR_At4g14850-like_plant"/>
</dbReference>
<comment type="similarity">
    <text evidence="1">Belongs to the PPR family. PCMP-H subfamily.</text>
</comment>
<feature type="repeat" description="PPR" evidence="3">
    <location>
        <begin position="164"/>
        <end position="198"/>
    </location>
</feature>
<dbReference type="Pfam" id="PF14432">
    <property type="entry name" value="DYW_deaminase"/>
    <property type="match status" value="1"/>
</dbReference>
<dbReference type="Proteomes" id="UP001174677">
    <property type="component" value="Chromosome 1"/>
</dbReference>
<accession>A0ABQ9NAS8</accession>
<keyword evidence="6" id="KW-1185">Reference proteome</keyword>
<evidence type="ECO:0000313" key="6">
    <source>
        <dbReference type="Proteomes" id="UP001174677"/>
    </source>
</evidence>
<comment type="caution">
    <text evidence="5">The sequence shown here is derived from an EMBL/GenBank/DDBJ whole genome shotgun (WGS) entry which is preliminary data.</text>
</comment>
<dbReference type="Pfam" id="PF01535">
    <property type="entry name" value="PPR"/>
    <property type="match status" value="6"/>
</dbReference>
<dbReference type="InterPro" id="IPR046848">
    <property type="entry name" value="E_motif"/>
</dbReference>
<dbReference type="PANTHER" id="PTHR47926">
    <property type="entry name" value="PENTATRICOPEPTIDE REPEAT-CONTAINING PROTEIN"/>
    <property type="match status" value="1"/>
</dbReference>
<feature type="repeat" description="PPR" evidence="3">
    <location>
        <begin position="498"/>
        <end position="532"/>
    </location>
</feature>
<sequence>MAAKLVCRYFSHSYTPEDISRKQMESPKSSPIPDFVVNPRSAKSAPIHTQQSKTSKPRSIRPNDLNLIKTLYALVDSGSMNNALYLFEKMNHSDTYIWNVIIRGFSNHGLFQETIDFYYRMECEGIITDHFTFPFVIKACGRLLSLVDGQKVHAKLIKNGLDFDLFVCNSLIYMYFKLGFTEYAEKVFEEMPIRDLVSWNTMVGGYQIVGDGLNSLICFREMLHSGRQPDRPSMISALGGCSIEGCLHGGKEIHCQVIRSGLELDIMVQTSLIDMYAKCGRLDYAESVFNRISSKNLVAWNAIIGGYALNGHFYESFACMKRMQEDNFIPDAITMINLLPSCSQLGALLEGKCIHGFAIRKMFLPHIVLETALVDMYGKCGELKSAKCVFGQINEKNLVSWNAMIAAYAQNGWSREALELFQRLQNEPLKPDTVTISSILPAYAELASVAECKQVHAYITKLKLCSNTLTSNAMVYMYGKCGDLQSARKYFDDMLFRDVVSWNVMIMVYAIHGFGTTAIQLFSNMREKGIKPNGSTFVSLLSACSICGLVEEGWEFFNSMKGDYNIDHGIEHFGCMLDLLGRTGNLNVAKQFIEEMPLAPTARIWGSLLTASRNNNDIVLAELAAKHILSLDHDNTGCYVVLFNMYAEAGRWEDVEQIKFLMKIKGIVKTIGCCMVEVNGKTHKFVNQDKHHYQINTIYDVLDIILKKIGEDIHVDSLNKFRPEDLVDKKMNSPKNHSVKLAICFGLISTTIGNPIIIRKNTRICKDCHSAAKKISQVTKRKVIVGDSKIFHHFEDGRCSCGDYW</sequence>
<feature type="repeat" description="PPR" evidence="3">
    <location>
        <begin position="397"/>
        <end position="431"/>
    </location>
</feature>
<reference evidence="5" key="1">
    <citation type="journal article" date="2023" name="Plant Biotechnol. J.">
        <title>Chromosome-level wild Hevea brasiliensis genome provides new tools for genomic-assisted breeding and valuable loci to elevate rubber yield.</title>
        <authorList>
            <person name="Cheng H."/>
            <person name="Song X."/>
            <person name="Hu Y."/>
            <person name="Wu T."/>
            <person name="Yang Q."/>
            <person name="An Z."/>
            <person name="Feng S."/>
            <person name="Deng Z."/>
            <person name="Wu W."/>
            <person name="Zeng X."/>
            <person name="Tu M."/>
            <person name="Wang X."/>
            <person name="Huang H."/>
        </authorList>
    </citation>
    <scope>NUCLEOTIDE SEQUENCE</scope>
    <source>
        <strain evidence="5">MT/VB/25A 57/8</strain>
    </source>
</reference>
<feature type="repeat" description="PPR" evidence="3">
    <location>
        <begin position="94"/>
        <end position="128"/>
    </location>
</feature>
<dbReference type="NCBIfam" id="TIGR00756">
    <property type="entry name" value="PPR"/>
    <property type="match status" value="7"/>
</dbReference>
<dbReference type="Pfam" id="PF13041">
    <property type="entry name" value="PPR_2"/>
    <property type="match status" value="2"/>
</dbReference>
<dbReference type="EMBL" id="JARPOI010000001">
    <property type="protein sequence ID" value="KAJ9189512.1"/>
    <property type="molecule type" value="Genomic_DNA"/>
</dbReference>